<keyword evidence="3" id="KW-0489">Methyltransferase</keyword>
<dbReference type="Pfam" id="PF13489">
    <property type="entry name" value="Methyltransf_23"/>
    <property type="match status" value="1"/>
</dbReference>
<dbReference type="PANTHER" id="PTHR43591:SF102">
    <property type="entry name" value="S-ADENOSYL-L-METHIONINE-DEPENDENT METHYLTRANSFERASE"/>
    <property type="match status" value="1"/>
</dbReference>
<keyword evidence="4" id="KW-1185">Reference proteome</keyword>
<protein>
    <submittedName>
        <fullName evidence="3">Methyltransferase domain-containing protein</fullName>
    </submittedName>
</protein>
<comment type="similarity">
    <text evidence="1">Belongs to the methyltransferase superfamily. LaeA methyltransferase family.</text>
</comment>
<proteinExistence type="inferred from homology"/>
<dbReference type="GO" id="GO:0032259">
    <property type="term" value="P:methylation"/>
    <property type="evidence" value="ECO:0007669"/>
    <property type="project" value="UniProtKB-KW"/>
</dbReference>
<sequence>EKQQPRQQQLAVFDADDDLEEEDLRCFAEYLFLIEQLFDDAESLSSDSSAKSRVWESEHENGRTYHSVSAGKYQYPNDQWENDRLNFQHLIWTLTLEGKLAICPAHQTAKRVLDMGTGTGVWAIAFANEFKDAEVIGVDLSPIQPSWAPPNCKFEIDDLEKPWAWHEPFDFIFCRTMEGSFADPKLIIQEIYDNLTPGGWFEAGGFVLPMGCDDGSVPEESALRRWHDLMAQAGEQCGRSIESPSKYTKAIEDAGFVDIVTEKFIWRLNTWPKDKRFKEIGRWMVLNLDMGIEALTLGLLTRVMGWTREEVLKLCDDVRKDLAKTWYHAYWNVHVVYARKPLQIANDEESQGEANSSPPLESAESPEPSKSPGSPKSPESPKSSGSSHSPPRKRQKGHQVSPDP</sequence>
<evidence type="ECO:0000256" key="2">
    <source>
        <dbReference type="SAM" id="MobiDB-lite"/>
    </source>
</evidence>
<evidence type="ECO:0000313" key="4">
    <source>
        <dbReference type="Proteomes" id="UP001227543"/>
    </source>
</evidence>
<gene>
    <name evidence="3" type="ORF">CTAM01_16432</name>
</gene>
<feature type="region of interest" description="Disordered" evidence="2">
    <location>
        <begin position="347"/>
        <end position="404"/>
    </location>
</feature>
<dbReference type="RefSeq" id="XP_060372995.1">
    <property type="nucleotide sequence ID" value="XM_060532425.1"/>
</dbReference>
<dbReference type="GeneID" id="85416663"/>
<dbReference type="GO" id="GO:0008168">
    <property type="term" value="F:methyltransferase activity"/>
    <property type="evidence" value="ECO:0007669"/>
    <property type="project" value="UniProtKB-KW"/>
</dbReference>
<name>A0ABQ9QIJ7_9PEZI</name>
<organism evidence="3 4">
    <name type="scientific">Colletotrichum tamarilloi</name>
    <dbReference type="NCBI Taxonomy" id="1209934"/>
    <lineage>
        <taxon>Eukaryota</taxon>
        <taxon>Fungi</taxon>
        <taxon>Dikarya</taxon>
        <taxon>Ascomycota</taxon>
        <taxon>Pezizomycotina</taxon>
        <taxon>Sordariomycetes</taxon>
        <taxon>Hypocreomycetidae</taxon>
        <taxon>Glomerellales</taxon>
        <taxon>Glomerellaceae</taxon>
        <taxon>Colletotrichum</taxon>
        <taxon>Colletotrichum acutatum species complex</taxon>
    </lineage>
</organism>
<feature type="compositionally biased region" description="Low complexity" evidence="2">
    <location>
        <begin position="356"/>
        <end position="389"/>
    </location>
</feature>
<dbReference type="Proteomes" id="UP001227543">
    <property type="component" value="Unassembled WGS sequence"/>
</dbReference>
<dbReference type="InterPro" id="IPR029063">
    <property type="entry name" value="SAM-dependent_MTases_sf"/>
</dbReference>
<dbReference type="EMBL" id="MLFU01000222">
    <property type="protein sequence ID" value="KAK1471796.1"/>
    <property type="molecule type" value="Genomic_DNA"/>
</dbReference>
<comment type="caution">
    <text evidence="3">The sequence shown here is derived from an EMBL/GenBank/DDBJ whole genome shotgun (WGS) entry which is preliminary data.</text>
</comment>
<accession>A0ABQ9QIJ7</accession>
<evidence type="ECO:0000313" key="3">
    <source>
        <dbReference type="EMBL" id="KAK1471796.1"/>
    </source>
</evidence>
<dbReference type="SUPFAM" id="SSF53335">
    <property type="entry name" value="S-adenosyl-L-methionine-dependent methyltransferases"/>
    <property type="match status" value="1"/>
</dbReference>
<dbReference type="PANTHER" id="PTHR43591">
    <property type="entry name" value="METHYLTRANSFERASE"/>
    <property type="match status" value="1"/>
</dbReference>
<dbReference type="Gene3D" id="3.40.50.150">
    <property type="entry name" value="Vaccinia Virus protein VP39"/>
    <property type="match status" value="1"/>
</dbReference>
<feature type="non-terminal residue" evidence="3">
    <location>
        <position position="1"/>
    </location>
</feature>
<dbReference type="CDD" id="cd02440">
    <property type="entry name" value="AdoMet_MTases"/>
    <property type="match status" value="1"/>
</dbReference>
<keyword evidence="3" id="KW-0808">Transferase</keyword>
<reference evidence="3 4" key="1">
    <citation type="submission" date="2016-10" db="EMBL/GenBank/DDBJ databases">
        <title>The genome sequence of Colletotrichum fioriniae PJ7.</title>
        <authorList>
            <person name="Baroncelli R."/>
        </authorList>
    </citation>
    <scope>NUCLEOTIDE SEQUENCE [LARGE SCALE GENOMIC DNA]</scope>
    <source>
        <strain evidence="3 4">Tom-12</strain>
    </source>
</reference>
<evidence type="ECO:0000256" key="1">
    <source>
        <dbReference type="ARBA" id="ARBA00038158"/>
    </source>
</evidence>